<feature type="transmembrane region" description="Helical" evidence="1">
    <location>
        <begin position="60"/>
        <end position="82"/>
    </location>
</feature>
<keyword evidence="1" id="KW-1133">Transmembrane helix</keyword>
<keyword evidence="1" id="KW-0812">Transmembrane</keyword>
<evidence type="ECO:0000313" key="3">
    <source>
        <dbReference type="Proteomes" id="UP000005317"/>
    </source>
</evidence>
<keyword evidence="1" id="KW-0472">Membrane</keyword>
<accession>A0A656HJ07</accession>
<dbReference type="Proteomes" id="UP000005317">
    <property type="component" value="Unassembled WGS sequence"/>
</dbReference>
<dbReference type="PANTHER" id="PTHR38441:SF1">
    <property type="entry name" value="MEMBRANE PROTEIN"/>
    <property type="match status" value="1"/>
</dbReference>
<dbReference type="EMBL" id="JH651384">
    <property type="protein sequence ID" value="EIJ34985.1"/>
    <property type="molecule type" value="Genomic_DNA"/>
</dbReference>
<dbReference type="RefSeq" id="WP_002708899.1">
    <property type="nucleotide sequence ID" value="NZ_JH651384.1"/>
</dbReference>
<sequence>MASTPNWAAIDSDPRFQALHRKKTTFLWSLMIISVVYYFLLPIGAAYYQDLFKTKIWGPVNFGILFALSEFVVAWTIAYVYTRKANRDFDAMSAEIVKTIK</sequence>
<dbReference type="AlphaFoldDB" id="A0A656HJ07"/>
<reference evidence="3" key="1">
    <citation type="journal article" date="2011" name="Stand. Genomic Sci.">
        <title>Genome sequence of the filamentous, gliding Thiothrix nivea neotype strain (JP2(T)).</title>
        <authorList>
            <person name="Lapidus A."/>
            <person name="Nolan M."/>
            <person name="Lucas S."/>
            <person name="Glavina Del Rio T."/>
            <person name="Tice H."/>
            <person name="Cheng J.F."/>
            <person name="Tapia R."/>
            <person name="Han C."/>
            <person name="Goodwin L."/>
            <person name="Pitluck S."/>
            <person name="Liolios K."/>
            <person name="Pagani I."/>
            <person name="Ivanova N."/>
            <person name="Huntemann M."/>
            <person name="Mavromatis K."/>
            <person name="Mikhailova N."/>
            <person name="Pati A."/>
            <person name="Chen A."/>
            <person name="Palaniappan K."/>
            <person name="Land M."/>
            <person name="Brambilla E.M."/>
            <person name="Rohde M."/>
            <person name="Abt B."/>
            <person name="Verbarg S."/>
            <person name="Goker M."/>
            <person name="Bristow J."/>
            <person name="Eisen J.A."/>
            <person name="Markowitz V."/>
            <person name="Hugenholtz P."/>
            <person name="Kyrpides N.C."/>
            <person name="Klenk H.P."/>
            <person name="Woyke T."/>
        </authorList>
    </citation>
    <scope>NUCLEOTIDE SEQUENCE [LARGE SCALE GENOMIC DNA]</scope>
    <source>
        <strain evidence="3">ATCC 35100 / DSM 5205 / JP2</strain>
    </source>
</reference>
<gene>
    <name evidence="2" type="ORF">Thini_2439</name>
</gene>
<organism evidence="2 3">
    <name type="scientific">Thiothrix nivea (strain ATCC 35100 / DSM 5205 / JP2)</name>
    <dbReference type="NCBI Taxonomy" id="870187"/>
    <lineage>
        <taxon>Bacteria</taxon>
        <taxon>Pseudomonadati</taxon>
        <taxon>Pseudomonadota</taxon>
        <taxon>Gammaproteobacteria</taxon>
        <taxon>Thiotrichales</taxon>
        <taxon>Thiotrichaceae</taxon>
        <taxon>Thiothrix</taxon>
    </lineage>
</organism>
<evidence type="ECO:0000313" key="2">
    <source>
        <dbReference type="EMBL" id="EIJ34985.1"/>
    </source>
</evidence>
<feature type="transmembrane region" description="Helical" evidence="1">
    <location>
        <begin position="25"/>
        <end position="48"/>
    </location>
</feature>
<dbReference type="Pfam" id="PF04341">
    <property type="entry name" value="DUF485"/>
    <property type="match status" value="1"/>
</dbReference>
<name>A0A656HJ07_THINJ</name>
<dbReference type="OrthoDB" id="5297034at2"/>
<keyword evidence="3" id="KW-1185">Reference proteome</keyword>
<proteinExistence type="predicted"/>
<evidence type="ECO:0000256" key="1">
    <source>
        <dbReference type="SAM" id="Phobius"/>
    </source>
</evidence>
<protein>
    <recommendedName>
        <fullName evidence="4">DUF485 domain-containing protein</fullName>
    </recommendedName>
</protein>
<dbReference type="InterPro" id="IPR007436">
    <property type="entry name" value="DUF485"/>
</dbReference>
<evidence type="ECO:0008006" key="4">
    <source>
        <dbReference type="Google" id="ProtNLM"/>
    </source>
</evidence>
<dbReference type="PANTHER" id="PTHR38441">
    <property type="entry name" value="INTEGRAL MEMBRANE PROTEIN-RELATED"/>
    <property type="match status" value="1"/>
</dbReference>